<dbReference type="Pfam" id="PF13963">
    <property type="entry name" value="Transpos_assoc"/>
    <property type="match status" value="1"/>
</dbReference>
<name>A0AAQ3SX73_PASNO</name>
<reference evidence="2 3" key="1">
    <citation type="submission" date="2024-02" db="EMBL/GenBank/DDBJ databases">
        <title>High-quality chromosome-scale genome assembly of Pensacola bahiagrass (Paspalum notatum Flugge var. saurae).</title>
        <authorList>
            <person name="Vega J.M."/>
            <person name="Podio M."/>
            <person name="Orjuela J."/>
            <person name="Siena L.A."/>
            <person name="Pessino S.C."/>
            <person name="Combes M.C."/>
            <person name="Mariac C."/>
            <person name="Albertini E."/>
            <person name="Pupilli F."/>
            <person name="Ortiz J.P.A."/>
            <person name="Leblanc O."/>
        </authorList>
    </citation>
    <scope>NUCLEOTIDE SEQUENCE [LARGE SCALE GENOMIC DNA]</scope>
    <source>
        <strain evidence="2">R1</strain>
        <tissue evidence="2">Leaf</tissue>
    </source>
</reference>
<sequence length="207" mass="23722">MTFFLLRLQYTTFFKLHKMARVWMYNWSMIERPYRDEVDKFIEAAKKNAMIKQVPDICCPCKNCKNLKVWTDSSDIRSHLIVDGFVKGYFVWIHHGEQEGPLDADERIGCDVDDNNNTFFDADLDMLNSDGDDDQDIGGGTYRFVPSGSIEDLGLDGDLDAHDLEERLKHFKADIQYASPKGTENLKAVKDAAKKNVYEKSKGCPPH</sequence>
<evidence type="ECO:0000313" key="3">
    <source>
        <dbReference type="Proteomes" id="UP001341281"/>
    </source>
</evidence>
<dbReference type="InterPro" id="IPR029480">
    <property type="entry name" value="Transpos_assoc"/>
</dbReference>
<gene>
    <name evidence="2" type="ORF">U9M48_012073</name>
</gene>
<feature type="domain" description="Transposase-associated" evidence="1">
    <location>
        <begin position="21"/>
        <end position="97"/>
    </location>
</feature>
<protein>
    <recommendedName>
        <fullName evidence="1">Transposase-associated domain-containing protein</fullName>
    </recommendedName>
</protein>
<evidence type="ECO:0000259" key="1">
    <source>
        <dbReference type="Pfam" id="PF13963"/>
    </source>
</evidence>
<accession>A0AAQ3SX73</accession>
<keyword evidence="3" id="KW-1185">Reference proteome</keyword>
<proteinExistence type="predicted"/>
<organism evidence="2 3">
    <name type="scientific">Paspalum notatum var. saurae</name>
    <dbReference type="NCBI Taxonomy" id="547442"/>
    <lineage>
        <taxon>Eukaryota</taxon>
        <taxon>Viridiplantae</taxon>
        <taxon>Streptophyta</taxon>
        <taxon>Embryophyta</taxon>
        <taxon>Tracheophyta</taxon>
        <taxon>Spermatophyta</taxon>
        <taxon>Magnoliopsida</taxon>
        <taxon>Liliopsida</taxon>
        <taxon>Poales</taxon>
        <taxon>Poaceae</taxon>
        <taxon>PACMAD clade</taxon>
        <taxon>Panicoideae</taxon>
        <taxon>Andropogonodae</taxon>
        <taxon>Paspaleae</taxon>
        <taxon>Paspalinae</taxon>
        <taxon>Paspalum</taxon>
    </lineage>
</organism>
<evidence type="ECO:0000313" key="2">
    <source>
        <dbReference type="EMBL" id="WVZ62311.1"/>
    </source>
</evidence>
<dbReference type="Proteomes" id="UP001341281">
    <property type="component" value="Chromosome 03"/>
</dbReference>
<dbReference type="AlphaFoldDB" id="A0AAQ3SX73"/>
<dbReference type="EMBL" id="CP144747">
    <property type="protein sequence ID" value="WVZ62311.1"/>
    <property type="molecule type" value="Genomic_DNA"/>
</dbReference>